<gene>
    <name evidence="2" type="ORF">PCE31107_01563</name>
</gene>
<dbReference type="EMBL" id="CABPRY010000002">
    <property type="protein sequence ID" value="VVD89700.1"/>
    <property type="molecule type" value="Genomic_DNA"/>
</dbReference>
<dbReference type="Proteomes" id="UP000396788">
    <property type="component" value="Unassembled WGS sequence"/>
</dbReference>
<protein>
    <submittedName>
        <fullName evidence="2">Uncharacterized protein</fullName>
    </submittedName>
</protein>
<accession>A0A5E4TP77</accession>
<dbReference type="AlphaFoldDB" id="A0A5E4TP77"/>
<feature type="region of interest" description="Disordered" evidence="1">
    <location>
        <begin position="47"/>
        <end position="66"/>
    </location>
</feature>
<sequence>MPFAIETGEIGIETAQHLIRVGRLLVDGKTDTRVRFMTIASNTTTALDPHGGRASERHHLRTMTRA</sequence>
<evidence type="ECO:0000313" key="2">
    <source>
        <dbReference type="EMBL" id="VVD89700.1"/>
    </source>
</evidence>
<organism evidence="2 3">
    <name type="scientific">Pandoraea cepalis</name>
    <dbReference type="NCBI Taxonomy" id="2508294"/>
    <lineage>
        <taxon>Bacteria</taxon>
        <taxon>Pseudomonadati</taxon>
        <taxon>Pseudomonadota</taxon>
        <taxon>Betaproteobacteria</taxon>
        <taxon>Burkholderiales</taxon>
        <taxon>Burkholderiaceae</taxon>
        <taxon>Pandoraea</taxon>
    </lineage>
</organism>
<name>A0A5E4TP77_9BURK</name>
<evidence type="ECO:0000313" key="3">
    <source>
        <dbReference type="Proteomes" id="UP000396788"/>
    </source>
</evidence>
<reference evidence="2 3" key="1">
    <citation type="submission" date="2019-08" db="EMBL/GenBank/DDBJ databases">
        <authorList>
            <person name="Peeters C."/>
        </authorList>
    </citation>
    <scope>NUCLEOTIDE SEQUENCE [LARGE SCALE GENOMIC DNA]</scope>
    <source>
        <strain evidence="2 3">LMG 31107</strain>
    </source>
</reference>
<evidence type="ECO:0000256" key="1">
    <source>
        <dbReference type="SAM" id="MobiDB-lite"/>
    </source>
</evidence>
<proteinExistence type="predicted"/>